<dbReference type="PRINTS" id="PR00509">
    <property type="entry name" value="PGMPMM"/>
</dbReference>
<dbReference type="PROSITE" id="PS00710">
    <property type="entry name" value="PGM_PMM"/>
    <property type="match status" value="1"/>
</dbReference>
<dbReference type="SUPFAM" id="SSF53738">
    <property type="entry name" value="Phosphoglucomutase, first 3 domains"/>
    <property type="match status" value="3"/>
</dbReference>
<keyword evidence="5 7" id="KW-0460">Magnesium</keyword>
<dbReference type="GO" id="GO:0008966">
    <property type="term" value="F:phosphoglucosamine mutase activity"/>
    <property type="evidence" value="ECO:0007669"/>
    <property type="project" value="UniProtKB-EC"/>
</dbReference>
<dbReference type="SUPFAM" id="SSF55957">
    <property type="entry name" value="Phosphoglucomutase, C-terminal domain"/>
    <property type="match status" value="1"/>
</dbReference>
<feature type="domain" description="Alpha-D-phosphohexomutase alpha/beta/alpha" evidence="10">
    <location>
        <begin position="9"/>
        <end position="134"/>
    </location>
</feature>
<organism evidence="13 14">
    <name type="scientific">Brachyspira innocens</name>
    <dbReference type="NCBI Taxonomy" id="13264"/>
    <lineage>
        <taxon>Bacteria</taxon>
        <taxon>Pseudomonadati</taxon>
        <taxon>Spirochaetota</taxon>
        <taxon>Spirochaetia</taxon>
        <taxon>Brachyspirales</taxon>
        <taxon>Brachyspiraceae</taxon>
        <taxon>Brachyspira</taxon>
    </lineage>
</organism>
<keyword evidence="14" id="KW-1185">Reference proteome</keyword>
<dbReference type="InterPro" id="IPR036900">
    <property type="entry name" value="A-D-PHexomutase_C_sf"/>
</dbReference>
<evidence type="ECO:0000259" key="9">
    <source>
        <dbReference type="Pfam" id="PF00408"/>
    </source>
</evidence>
<accession>A0ABT8YYL2</accession>
<evidence type="ECO:0000256" key="2">
    <source>
        <dbReference type="ARBA" id="ARBA00010231"/>
    </source>
</evidence>
<evidence type="ECO:0000256" key="7">
    <source>
        <dbReference type="RuleBase" id="RU004326"/>
    </source>
</evidence>
<dbReference type="InterPro" id="IPR016055">
    <property type="entry name" value="A-D-PHexomutase_a/b/a-I/II/III"/>
</dbReference>
<dbReference type="RefSeq" id="WP_304385156.1">
    <property type="nucleotide sequence ID" value="NZ_JAUPBL010000034.1"/>
</dbReference>
<comment type="caution">
    <text evidence="13">The sequence shown here is derived from an EMBL/GenBank/DDBJ whole genome shotgun (WGS) entry which is preliminary data.</text>
</comment>
<dbReference type="InterPro" id="IPR005841">
    <property type="entry name" value="Alpha-D-phosphohexomutase_SF"/>
</dbReference>
<evidence type="ECO:0000256" key="8">
    <source>
        <dbReference type="SAM" id="MobiDB-lite"/>
    </source>
</evidence>
<dbReference type="InterPro" id="IPR016066">
    <property type="entry name" value="A-D-PHexomutase_CS"/>
</dbReference>
<dbReference type="InterPro" id="IPR005844">
    <property type="entry name" value="A-D-PHexomutase_a/b/a-I"/>
</dbReference>
<dbReference type="Pfam" id="PF02880">
    <property type="entry name" value="PGM_PMM_III"/>
    <property type="match status" value="1"/>
</dbReference>
<dbReference type="Gene3D" id="3.40.120.10">
    <property type="entry name" value="Alpha-D-Glucose-1,6-Bisphosphate, subunit A, domain 3"/>
    <property type="match status" value="3"/>
</dbReference>
<proteinExistence type="inferred from homology"/>
<dbReference type="Pfam" id="PF00408">
    <property type="entry name" value="PGM_PMM_IV"/>
    <property type="match status" value="1"/>
</dbReference>
<evidence type="ECO:0000256" key="6">
    <source>
        <dbReference type="ARBA" id="ARBA00023235"/>
    </source>
</evidence>
<feature type="domain" description="Alpha-D-phosphohexomutase alpha/beta/alpha" evidence="12">
    <location>
        <begin position="259"/>
        <end position="365"/>
    </location>
</feature>
<comment type="similarity">
    <text evidence="2 7">Belongs to the phosphohexose mutase family.</text>
</comment>
<evidence type="ECO:0000259" key="12">
    <source>
        <dbReference type="Pfam" id="PF02880"/>
    </source>
</evidence>
<reference evidence="13" key="1">
    <citation type="submission" date="2023-07" db="EMBL/GenBank/DDBJ databases">
        <title>Mucosal microbiota of week-old chicken and adult hens.</title>
        <authorList>
            <person name="Volf J."/>
            <person name="Karasova D."/>
            <person name="Crhanova M."/>
            <person name="Faldynova M."/>
            <person name="Prikrylova H."/>
            <person name="Zeman M."/>
            <person name="Babak V."/>
            <person name="Rajova J."/>
            <person name="Rychlik I."/>
        </authorList>
    </citation>
    <scope>NUCLEOTIDE SEQUENCE</scope>
    <source>
        <strain evidence="13">ET902</strain>
    </source>
</reference>
<dbReference type="InterPro" id="IPR024086">
    <property type="entry name" value="GlmM_arc-type"/>
</dbReference>
<dbReference type="EC" id="5.4.2.10" evidence="13"/>
<keyword evidence="6 13" id="KW-0413">Isomerase</keyword>
<evidence type="ECO:0000259" key="10">
    <source>
        <dbReference type="Pfam" id="PF02878"/>
    </source>
</evidence>
<evidence type="ECO:0000256" key="3">
    <source>
        <dbReference type="ARBA" id="ARBA00022553"/>
    </source>
</evidence>
<feature type="region of interest" description="Disordered" evidence="8">
    <location>
        <begin position="446"/>
        <end position="478"/>
    </location>
</feature>
<dbReference type="Gene3D" id="3.30.310.50">
    <property type="entry name" value="Alpha-D-phosphohexomutase, C-terminal domain"/>
    <property type="match status" value="1"/>
</dbReference>
<dbReference type="Proteomes" id="UP001175147">
    <property type="component" value="Unassembled WGS sequence"/>
</dbReference>
<dbReference type="Pfam" id="PF02878">
    <property type="entry name" value="PGM_PMM_I"/>
    <property type="match status" value="1"/>
</dbReference>
<evidence type="ECO:0000256" key="4">
    <source>
        <dbReference type="ARBA" id="ARBA00022723"/>
    </source>
</evidence>
<dbReference type="InterPro" id="IPR005846">
    <property type="entry name" value="A-D-PHexomutase_a/b/a-III"/>
</dbReference>
<dbReference type="NCBIfam" id="TIGR03990">
    <property type="entry name" value="Arch_GlmM"/>
    <property type="match status" value="1"/>
</dbReference>
<comment type="cofactor">
    <cofactor evidence="1">
        <name>Mg(2+)</name>
        <dbReference type="ChEBI" id="CHEBI:18420"/>
    </cofactor>
</comment>
<evidence type="ECO:0000313" key="13">
    <source>
        <dbReference type="EMBL" id="MDO7020978.1"/>
    </source>
</evidence>
<gene>
    <name evidence="13" type="primary">glmM</name>
    <name evidence="13" type="ORF">Q5M86_09350</name>
</gene>
<sequence length="478" mass="52420">MPTLKTSISGIRGIIGDGLDIRTIVDYTSAFACLFPKKAKVLVARDTRITGESILNAVASTLMASGINVIDIGITPTPTALYMVEKLKIHGGIMISASHNPIEWNALKLIGKGGHFLDEKAVNELMKLYEKKSSRFVKALETGTYEKIDNAIEEHIKRILRWIDTEKIKKANFKVACDYVNGTGLFATPPLLKALGVKEVSINNELTGKFAHVAEPSAASMKSLSELVKKNKVNIGFTQDPDADRLALVLDDGTIISEEYTLALCAKYLWLVGKGNAAVNLSTSRMIDDLAKEKGYSVDRTKIGEINVSSHVVKNKLYFGGEGNGGIIVPSVTPGRDSLLGIALILELMAKTGKTITELVNEIPKYEIVKEKLEVSKIDEDNFLKQIKEEYPKAKITSIDGIKIDLEEGWLHVRSSNTEPIVRIIAEAKTKKEAKELINAAMDMIKGDKTSKKSSDNKASKSTKTKKDTKTKEVKTKK</sequence>
<evidence type="ECO:0000256" key="1">
    <source>
        <dbReference type="ARBA" id="ARBA00001946"/>
    </source>
</evidence>
<dbReference type="PANTHER" id="PTHR43771:SF1">
    <property type="entry name" value="PHOSPHOMANNOMUTASE"/>
    <property type="match status" value="1"/>
</dbReference>
<feature type="domain" description="Alpha-D-phosphohexomutase C-terminal" evidence="9">
    <location>
        <begin position="389"/>
        <end position="440"/>
    </location>
</feature>
<dbReference type="Pfam" id="PF02879">
    <property type="entry name" value="PGM_PMM_II"/>
    <property type="match status" value="1"/>
</dbReference>
<keyword evidence="3" id="KW-0597">Phosphoprotein</keyword>
<evidence type="ECO:0000259" key="11">
    <source>
        <dbReference type="Pfam" id="PF02879"/>
    </source>
</evidence>
<dbReference type="PANTHER" id="PTHR43771">
    <property type="entry name" value="PHOSPHOMANNOMUTASE"/>
    <property type="match status" value="1"/>
</dbReference>
<feature type="domain" description="Alpha-D-phosphohexomutase alpha/beta/alpha" evidence="11">
    <location>
        <begin position="153"/>
        <end position="252"/>
    </location>
</feature>
<dbReference type="EMBL" id="JAUPBM010000122">
    <property type="protein sequence ID" value="MDO7020978.1"/>
    <property type="molecule type" value="Genomic_DNA"/>
</dbReference>
<protein>
    <submittedName>
        <fullName evidence="13">Phosphoglucosamine mutase</fullName>
        <ecNumber evidence="13">5.4.2.10</ecNumber>
    </submittedName>
</protein>
<dbReference type="InterPro" id="IPR005843">
    <property type="entry name" value="A-D-PHexomutase_C"/>
</dbReference>
<dbReference type="InterPro" id="IPR005845">
    <property type="entry name" value="A-D-PHexomutase_a/b/a-II"/>
</dbReference>
<name>A0ABT8YYL2_9SPIR</name>
<evidence type="ECO:0000313" key="14">
    <source>
        <dbReference type="Proteomes" id="UP001175147"/>
    </source>
</evidence>
<evidence type="ECO:0000256" key="5">
    <source>
        <dbReference type="ARBA" id="ARBA00022842"/>
    </source>
</evidence>
<keyword evidence="4 7" id="KW-0479">Metal-binding</keyword>